<evidence type="ECO:0000256" key="2">
    <source>
        <dbReference type="PIRSR" id="PIRSR640198-2"/>
    </source>
</evidence>
<sequence length="248" mass="28957">MRNLINGGVEIKMNNEHYEKFLKILKETKGIHNSLNEILKYDFIYHSNKIEGSTFTTEALQMLMEKNIVTGTHTLDDVQETVNSFYTFDLVIDSLDKPLTLEMLKEWHASLMYRTRLYDLGLAGVFKKYANKILGANFETANPWEVEDKLNVLINGFNNLKEATLEEIAKFHLVFERIHPFQDGNGRIGRFIFLKQLLDNRLPLKYMNGESSTEYKKALGESTNDNVRPLIEYLNKQKDFIEDNRNMF</sequence>
<evidence type="ECO:0000313" key="5">
    <source>
        <dbReference type="EMBL" id="SQB61568.1"/>
    </source>
</evidence>
<dbReference type="InterPro" id="IPR040198">
    <property type="entry name" value="Fido_containing"/>
</dbReference>
<dbReference type="AlphaFoldDB" id="A0A2X2Y647"/>
<dbReference type="PANTHER" id="PTHR13504:SF38">
    <property type="entry name" value="FIDO DOMAIN-CONTAINING PROTEIN"/>
    <property type="match status" value="1"/>
</dbReference>
<evidence type="ECO:0000313" key="6">
    <source>
        <dbReference type="Proteomes" id="UP000249986"/>
    </source>
</evidence>
<dbReference type="Proteomes" id="UP000249986">
    <property type="component" value="Unassembled WGS sequence"/>
</dbReference>
<organism evidence="5 6">
    <name type="scientific">Clostridium perfringens</name>
    <dbReference type="NCBI Taxonomy" id="1502"/>
    <lineage>
        <taxon>Bacteria</taxon>
        <taxon>Bacillati</taxon>
        <taxon>Bacillota</taxon>
        <taxon>Clostridia</taxon>
        <taxon>Eubacteriales</taxon>
        <taxon>Clostridiaceae</taxon>
        <taxon>Clostridium</taxon>
    </lineage>
</organism>
<dbReference type="InterPro" id="IPR036597">
    <property type="entry name" value="Fido-like_dom_sf"/>
</dbReference>
<evidence type="ECO:0000259" key="4">
    <source>
        <dbReference type="PROSITE" id="PS51459"/>
    </source>
</evidence>
<feature type="active site" evidence="1">
    <location>
        <position position="179"/>
    </location>
</feature>
<gene>
    <name evidence="5" type="ORF">NCTC10719_03249</name>
</gene>
<evidence type="ECO:0000256" key="1">
    <source>
        <dbReference type="PIRSR" id="PIRSR640198-1"/>
    </source>
</evidence>
<dbReference type="EMBL" id="UAWG01000023">
    <property type="protein sequence ID" value="SQB61568.1"/>
    <property type="molecule type" value="Genomic_DNA"/>
</dbReference>
<dbReference type="GO" id="GO:0005524">
    <property type="term" value="F:ATP binding"/>
    <property type="evidence" value="ECO:0007669"/>
    <property type="project" value="UniProtKB-KW"/>
</dbReference>
<feature type="site" description="Important for autoinhibition of adenylyltransferase activity" evidence="3">
    <location>
        <position position="51"/>
    </location>
</feature>
<evidence type="ECO:0000256" key="3">
    <source>
        <dbReference type="PIRSR" id="PIRSR640198-3"/>
    </source>
</evidence>
<dbReference type="Pfam" id="PF02661">
    <property type="entry name" value="Fic"/>
    <property type="match status" value="1"/>
</dbReference>
<dbReference type="PROSITE" id="PS51459">
    <property type="entry name" value="FIDO"/>
    <property type="match status" value="1"/>
</dbReference>
<protein>
    <submittedName>
        <fullName evidence="5">Fic family protein</fullName>
    </submittedName>
</protein>
<dbReference type="InterPro" id="IPR003812">
    <property type="entry name" value="Fido"/>
</dbReference>
<reference evidence="5 6" key="1">
    <citation type="submission" date="2018-06" db="EMBL/GenBank/DDBJ databases">
        <authorList>
            <consortium name="Pathogen Informatics"/>
            <person name="Doyle S."/>
        </authorList>
    </citation>
    <scope>NUCLEOTIDE SEQUENCE [LARGE SCALE GENOMIC DNA]</scope>
    <source>
        <strain evidence="5 6">NCTC10719</strain>
    </source>
</reference>
<feature type="domain" description="Fido" evidence="4">
    <location>
        <begin position="99"/>
        <end position="236"/>
    </location>
</feature>
<proteinExistence type="predicted"/>
<keyword evidence="2" id="KW-0547">Nucleotide-binding</keyword>
<name>A0A2X2Y647_CLOPF</name>
<dbReference type="Gene3D" id="1.10.3290.10">
    <property type="entry name" value="Fido-like domain"/>
    <property type="match status" value="1"/>
</dbReference>
<keyword evidence="2" id="KW-0067">ATP-binding</keyword>
<dbReference type="SUPFAM" id="SSF140931">
    <property type="entry name" value="Fic-like"/>
    <property type="match status" value="1"/>
</dbReference>
<feature type="binding site" evidence="2">
    <location>
        <begin position="183"/>
        <end position="190"/>
    </location>
    <ligand>
        <name>ATP</name>
        <dbReference type="ChEBI" id="CHEBI:30616"/>
    </ligand>
</feature>
<dbReference type="PANTHER" id="PTHR13504">
    <property type="entry name" value="FIDO DOMAIN-CONTAINING PROTEIN DDB_G0283145"/>
    <property type="match status" value="1"/>
</dbReference>
<accession>A0A2X2Y647</accession>